<reference evidence="1 2" key="1">
    <citation type="submission" date="2024-05" db="EMBL/GenBank/DDBJ databases">
        <title>Sphingomonas sp. HF-S3 16S ribosomal RNA gene Genome sequencing and assembly.</title>
        <authorList>
            <person name="Lee H."/>
        </authorList>
    </citation>
    <scope>NUCLEOTIDE SEQUENCE [LARGE SCALE GENOMIC DNA]</scope>
    <source>
        <strain evidence="1 2">HF-S3</strain>
    </source>
</reference>
<comment type="caution">
    <text evidence="1">The sequence shown here is derived from an EMBL/GenBank/DDBJ whole genome shotgun (WGS) entry which is preliminary data.</text>
</comment>
<proteinExistence type="predicted"/>
<evidence type="ECO:0000313" key="2">
    <source>
        <dbReference type="Proteomes" id="UP001427805"/>
    </source>
</evidence>
<name>A0ABV0B7U8_9SPHN</name>
<gene>
    <name evidence="1" type="ORF">TPR58_04775</name>
</gene>
<dbReference type="EMBL" id="JBDIZK010000002">
    <property type="protein sequence ID" value="MEN3746472.1"/>
    <property type="molecule type" value="Genomic_DNA"/>
</dbReference>
<evidence type="ECO:0000313" key="1">
    <source>
        <dbReference type="EMBL" id="MEN3746472.1"/>
    </source>
</evidence>
<dbReference type="RefSeq" id="WP_346245471.1">
    <property type="nucleotide sequence ID" value="NZ_JBDIZK010000002.1"/>
</dbReference>
<dbReference type="Proteomes" id="UP001427805">
    <property type="component" value="Unassembled WGS sequence"/>
</dbReference>
<organism evidence="1 2">
    <name type="scientific">Sphingomonas rustica</name>
    <dbReference type="NCBI Taxonomy" id="3103142"/>
    <lineage>
        <taxon>Bacteria</taxon>
        <taxon>Pseudomonadati</taxon>
        <taxon>Pseudomonadota</taxon>
        <taxon>Alphaproteobacteria</taxon>
        <taxon>Sphingomonadales</taxon>
        <taxon>Sphingomonadaceae</taxon>
        <taxon>Sphingomonas</taxon>
    </lineage>
</organism>
<accession>A0ABV0B7U8</accession>
<protein>
    <submittedName>
        <fullName evidence="1">Uncharacterized protein</fullName>
    </submittedName>
</protein>
<keyword evidence="2" id="KW-1185">Reference proteome</keyword>
<sequence>MALLDTIRQTLDGFETHPFRVQSGGLIAMRHGGATLSGDVAMARSNLLILASLLTASCDRSDYVIDLKRTHIDSVDRLGGSGYIVVDKASADTMAKYGDVFVRGRTCPDESCKAISVATLRKYDQVPVADGVRLDLELWPISDSDEDHPPFWLSNIACFRLEATQGFMGRTGRSNWNCSVTSSRR</sequence>